<feature type="compositionally biased region" description="Basic residues" evidence="1">
    <location>
        <begin position="1"/>
        <end position="26"/>
    </location>
</feature>
<accession>A0ABT7P821</accession>
<evidence type="ECO:0000313" key="3">
    <source>
        <dbReference type="Proteomes" id="UP001529272"/>
    </source>
</evidence>
<feature type="region of interest" description="Disordered" evidence="1">
    <location>
        <begin position="1"/>
        <end position="31"/>
    </location>
</feature>
<sequence length="357" mass="40263">MSKRHRRRSAQKGRRSGQRKTRARRHTSAEPDLLADVRRALADRHPLSLLILVSTLLCVTDSRRSHPFARRDAPDPRAVTREELGRTFLDVPAPETSALLAVIAELAGDDDVLRARIRRELAARPNLEPAWLGRLSETSVYRAVRMSHVLGDGDNIMLGARLPGGHELTCLVYVDHNLGALVKDGFVVPESIANMVAQYRRVTEDPDTRWDDISFADARAWIDAAIELAAITFPPLQTETWPACRALVEWIIRGLPEGGTGYQRPQWDSATLVRLTDRFFTSPDGARLDDPDRRDLLESLLWYGTDYGPGDPLRWSPVRVEILLDDWIPRKIVAPVRYLAKAPELLRAFIRFAHAEA</sequence>
<dbReference type="EMBL" id="JASZZX010000036">
    <property type="protein sequence ID" value="MDM3929425.1"/>
    <property type="molecule type" value="Genomic_DNA"/>
</dbReference>
<gene>
    <name evidence="2" type="ORF">QRB35_25950</name>
</gene>
<protein>
    <recommendedName>
        <fullName evidence="4">DUF2236 domain-containing protein</fullName>
    </recommendedName>
</protein>
<reference evidence="2 3" key="2">
    <citation type="submission" date="2023-06" db="EMBL/GenBank/DDBJ databases">
        <title>Itaconate inhibition of nontuberculous mycobacteria.</title>
        <authorList>
            <person name="Breen P."/>
            <person name="Zimbric M."/>
            <person name="Caverly L."/>
        </authorList>
    </citation>
    <scope>NUCLEOTIDE SEQUENCE [LARGE SCALE GENOMIC DNA]</scope>
    <source>
        <strain evidence="2 3">FLAC1071</strain>
    </source>
</reference>
<evidence type="ECO:0000256" key="1">
    <source>
        <dbReference type="SAM" id="MobiDB-lite"/>
    </source>
</evidence>
<reference evidence="3" key="1">
    <citation type="submission" date="2023-06" db="EMBL/GenBank/DDBJ databases">
        <title>Itaconate inhibition of nontuberculous mycobacteria.</title>
        <authorList>
            <person name="Spilker T."/>
        </authorList>
    </citation>
    <scope>NUCLEOTIDE SEQUENCE [LARGE SCALE GENOMIC DNA]</scope>
    <source>
        <strain evidence="3">FLAC1071</strain>
    </source>
</reference>
<organism evidence="2 3">
    <name type="scientific">Mycobacterium intracellulare subsp. chimaera</name>
    <dbReference type="NCBI Taxonomy" id="222805"/>
    <lineage>
        <taxon>Bacteria</taxon>
        <taxon>Bacillati</taxon>
        <taxon>Actinomycetota</taxon>
        <taxon>Actinomycetes</taxon>
        <taxon>Mycobacteriales</taxon>
        <taxon>Mycobacteriaceae</taxon>
        <taxon>Mycobacterium</taxon>
        <taxon>Mycobacterium avium complex (MAC)</taxon>
    </lineage>
</organism>
<dbReference type="Proteomes" id="UP001529272">
    <property type="component" value="Unassembled WGS sequence"/>
</dbReference>
<dbReference type="RefSeq" id="WP_139315479.1">
    <property type="nucleotide sequence ID" value="NZ_CP012885.2"/>
</dbReference>
<proteinExistence type="predicted"/>
<name>A0ABT7P821_MYCIT</name>
<comment type="caution">
    <text evidence="2">The sequence shown here is derived from an EMBL/GenBank/DDBJ whole genome shotgun (WGS) entry which is preliminary data.</text>
</comment>
<keyword evidence="3" id="KW-1185">Reference proteome</keyword>
<evidence type="ECO:0000313" key="2">
    <source>
        <dbReference type="EMBL" id="MDM3929425.1"/>
    </source>
</evidence>
<evidence type="ECO:0008006" key="4">
    <source>
        <dbReference type="Google" id="ProtNLM"/>
    </source>
</evidence>